<dbReference type="InterPro" id="IPR029057">
    <property type="entry name" value="PRTase-like"/>
</dbReference>
<dbReference type="EnsemblProtists" id="EOD18464">
    <property type="protein sequence ID" value="EOD18464"/>
    <property type="gene ID" value="EMIHUDRAFT_420443"/>
</dbReference>
<dbReference type="Proteomes" id="UP000013827">
    <property type="component" value="Unassembled WGS sequence"/>
</dbReference>
<dbReference type="GO" id="GO:0046872">
    <property type="term" value="F:metal ion binding"/>
    <property type="evidence" value="ECO:0007669"/>
    <property type="project" value="UniProtKB-KW"/>
</dbReference>
<dbReference type="PIRSF" id="PIRSF000485">
    <property type="entry name" value="Amd_phspho_trans"/>
    <property type="match status" value="1"/>
</dbReference>
<dbReference type="AlphaFoldDB" id="A0A0D3J4M9"/>
<reference evidence="12" key="2">
    <citation type="submission" date="2024-10" db="UniProtKB">
        <authorList>
            <consortium name="EnsemblProtists"/>
        </authorList>
    </citation>
    <scope>IDENTIFICATION</scope>
</reference>
<feature type="active site" description="Nucleophile" evidence="9">
    <location>
        <position position="2"/>
    </location>
</feature>
<dbReference type="CDD" id="cd00715">
    <property type="entry name" value="GPATase_N"/>
    <property type="match status" value="1"/>
</dbReference>
<organism evidence="12 13">
    <name type="scientific">Emiliania huxleyi (strain CCMP1516)</name>
    <dbReference type="NCBI Taxonomy" id="280463"/>
    <lineage>
        <taxon>Eukaryota</taxon>
        <taxon>Haptista</taxon>
        <taxon>Haptophyta</taxon>
        <taxon>Prymnesiophyceae</taxon>
        <taxon>Isochrysidales</taxon>
        <taxon>Noelaerhabdaceae</taxon>
        <taxon>Emiliania</taxon>
    </lineage>
</organism>
<dbReference type="Gene3D" id="3.60.20.10">
    <property type="entry name" value="Glutamine Phosphoribosylpyrophosphate, subunit 1, domain 1"/>
    <property type="match status" value="1"/>
</dbReference>
<dbReference type="SUPFAM" id="SSF53271">
    <property type="entry name" value="PRTase-like"/>
    <property type="match status" value="1"/>
</dbReference>
<keyword evidence="6 8" id="KW-0658">Purine biosynthesis</keyword>
<dbReference type="PANTHER" id="PTHR11907">
    <property type="entry name" value="AMIDOPHOSPHORIBOSYLTRANSFERASE"/>
    <property type="match status" value="1"/>
</dbReference>
<feature type="domain" description="Glutamine amidotransferase type-2" evidence="11">
    <location>
        <begin position="2"/>
        <end position="239"/>
    </location>
</feature>
<comment type="pathway">
    <text evidence="1 8">Purine metabolism; IMP biosynthesis via de novo pathway; N(1)-(5-phospho-D-ribosyl)glycinamide from 5-phospho-alpha-D-ribose 1-diphosphate: step 1/2.</text>
</comment>
<dbReference type="Gene3D" id="3.40.50.2020">
    <property type="match status" value="1"/>
</dbReference>
<keyword evidence="13" id="KW-1185">Reference proteome</keyword>
<dbReference type="OMA" id="IRHFGVK"/>
<evidence type="ECO:0000313" key="13">
    <source>
        <dbReference type="Proteomes" id="UP000013827"/>
    </source>
</evidence>
<evidence type="ECO:0000256" key="8">
    <source>
        <dbReference type="PIRNR" id="PIRNR000485"/>
    </source>
</evidence>
<comment type="catalytic activity">
    <reaction evidence="8">
        <text>5-phospho-beta-D-ribosylamine + L-glutamate + diphosphate = 5-phospho-alpha-D-ribose 1-diphosphate + L-glutamine + H2O</text>
        <dbReference type="Rhea" id="RHEA:14905"/>
        <dbReference type="ChEBI" id="CHEBI:15377"/>
        <dbReference type="ChEBI" id="CHEBI:29985"/>
        <dbReference type="ChEBI" id="CHEBI:33019"/>
        <dbReference type="ChEBI" id="CHEBI:58017"/>
        <dbReference type="ChEBI" id="CHEBI:58359"/>
        <dbReference type="ChEBI" id="CHEBI:58681"/>
        <dbReference type="EC" id="2.4.2.14"/>
    </reaction>
</comment>
<dbReference type="SUPFAM" id="SSF56235">
    <property type="entry name" value="N-terminal nucleophile aminohydrolases (Ntn hydrolases)"/>
    <property type="match status" value="1"/>
</dbReference>
<dbReference type="HAMAP" id="MF_01931">
    <property type="entry name" value="PurF"/>
    <property type="match status" value="1"/>
</dbReference>
<sequence>MCGIVGVLCADDSSAVGPLYEALLALQHRGQDAAGIITEDAGRFCLHKDNGMVRDVFGPAQLTNLRGSIGIGHVRYPTAGSSSCAEAQPFYVNSPYGITLAHNGNLVDLPTLKRDLEREFRHLNTGSDSEVLLNLLAIELFSNLSSPSHEGTRSVILAVNELLRRCSGGYACVSMIIGYGLLAFRDPHGIRPLSYGRRLAEGSTEHEYMVASESGALNALGFELLGDVPPGHLLLLRRGKEPRMHNCFASAAAPLAHAPCVFEYVYFARPDSVIDGISAAHDIDVVIPVPDTARTAALECAHALDIPYREGFMKNRYVGRTFIMPAQGLRKKSVRQKLSPIASEFAGRNVLLVDDSIVRGTTSSQIINMAREAGAKRVYMASAAPPVRYPNVYGIDMPTSAELLASRYSDEQMDEMAREIGADRIFYQAPPPGRPELDDLRASILEEAAAQGSSIRGLDCSCFDGKYVTEHVGAAYLQSLAQERKANRGDSDTNACHLLYKLDPAPAGAERAR</sequence>
<feature type="binding site" evidence="10">
    <location>
        <position position="355"/>
    </location>
    <ligand>
        <name>Mg(2+)</name>
        <dbReference type="ChEBI" id="CHEBI:18420"/>
    </ligand>
</feature>
<feature type="binding site" evidence="10">
    <location>
        <position position="292"/>
    </location>
    <ligand>
        <name>Mg(2+)</name>
        <dbReference type="ChEBI" id="CHEBI:18420"/>
    </ligand>
</feature>
<evidence type="ECO:0000259" key="11">
    <source>
        <dbReference type="PROSITE" id="PS51278"/>
    </source>
</evidence>
<reference evidence="13" key="1">
    <citation type="journal article" date="2013" name="Nature">
        <title>Pan genome of the phytoplankton Emiliania underpins its global distribution.</title>
        <authorList>
            <person name="Read B.A."/>
            <person name="Kegel J."/>
            <person name="Klute M.J."/>
            <person name="Kuo A."/>
            <person name="Lefebvre S.C."/>
            <person name="Maumus F."/>
            <person name="Mayer C."/>
            <person name="Miller J."/>
            <person name="Monier A."/>
            <person name="Salamov A."/>
            <person name="Young J."/>
            <person name="Aguilar M."/>
            <person name="Claverie J.M."/>
            <person name="Frickenhaus S."/>
            <person name="Gonzalez K."/>
            <person name="Herman E.K."/>
            <person name="Lin Y.C."/>
            <person name="Napier J."/>
            <person name="Ogata H."/>
            <person name="Sarno A.F."/>
            <person name="Shmutz J."/>
            <person name="Schroeder D."/>
            <person name="de Vargas C."/>
            <person name="Verret F."/>
            <person name="von Dassow P."/>
            <person name="Valentin K."/>
            <person name="Van de Peer Y."/>
            <person name="Wheeler G."/>
            <person name="Dacks J.B."/>
            <person name="Delwiche C.F."/>
            <person name="Dyhrman S.T."/>
            <person name="Glockner G."/>
            <person name="John U."/>
            <person name="Richards T."/>
            <person name="Worden A.Z."/>
            <person name="Zhang X."/>
            <person name="Grigoriev I.V."/>
            <person name="Allen A.E."/>
            <person name="Bidle K."/>
            <person name="Borodovsky M."/>
            <person name="Bowler C."/>
            <person name="Brownlee C."/>
            <person name="Cock J.M."/>
            <person name="Elias M."/>
            <person name="Gladyshev V.N."/>
            <person name="Groth M."/>
            <person name="Guda C."/>
            <person name="Hadaegh A."/>
            <person name="Iglesias-Rodriguez M.D."/>
            <person name="Jenkins J."/>
            <person name="Jones B.M."/>
            <person name="Lawson T."/>
            <person name="Leese F."/>
            <person name="Lindquist E."/>
            <person name="Lobanov A."/>
            <person name="Lomsadze A."/>
            <person name="Malik S.B."/>
            <person name="Marsh M.E."/>
            <person name="Mackinder L."/>
            <person name="Mock T."/>
            <person name="Mueller-Roeber B."/>
            <person name="Pagarete A."/>
            <person name="Parker M."/>
            <person name="Probert I."/>
            <person name="Quesneville H."/>
            <person name="Raines C."/>
            <person name="Rensing S.A."/>
            <person name="Riano-Pachon D.M."/>
            <person name="Richier S."/>
            <person name="Rokitta S."/>
            <person name="Shiraiwa Y."/>
            <person name="Soanes D.M."/>
            <person name="van der Giezen M."/>
            <person name="Wahlund T.M."/>
            <person name="Williams B."/>
            <person name="Wilson W."/>
            <person name="Wolfe G."/>
            <person name="Wurch L.L."/>
        </authorList>
    </citation>
    <scope>NUCLEOTIDE SEQUENCE</scope>
</reference>
<dbReference type="PaxDb" id="2903-EOD18464"/>
<evidence type="ECO:0000256" key="4">
    <source>
        <dbReference type="ARBA" id="ARBA00022676"/>
    </source>
</evidence>
<feature type="binding site" evidence="10">
    <location>
        <position position="354"/>
    </location>
    <ligand>
        <name>Mg(2+)</name>
        <dbReference type="ChEBI" id="CHEBI:18420"/>
    </ligand>
</feature>
<keyword evidence="10" id="KW-0460">Magnesium</keyword>
<evidence type="ECO:0000256" key="3">
    <source>
        <dbReference type="ARBA" id="ARBA00011941"/>
    </source>
</evidence>
<dbReference type="eggNOG" id="KOG0572">
    <property type="taxonomic scope" value="Eukaryota"/>
</dbReference>
<dbReference type="CDD" id="cd06223">
    <property type="entry name" value="PRTases_typeI"/>
    <property type="match status" value="1"/>
</dbReference>
<evidence type="ECO:0000256" key="2">
    <source>
        <dbReference type="ARBA" id="ARBA00010138"/>
    </source>
</evidence>
<dbReference type="InterPro" id="IPR029055">
    <property type="entry name" value="Ntn_hydrolases_N"/>
</dbReference>
<dbReference type="EC" id="2.4.2.14" evidence="3 8"/>
<dbReference type="InterPro" id="IPR017932">
    <property type="entry name" value="GATase_2_dom"/>
</dbReference>
<evidence type="ECO:0000256" key="9">
    <source>
        <dbReference type="PIRSR" id="PIRSR000485-1"/>
    </source>
</evidence>
<dbReference type="GO" id="GO:0004044">
    <property type="term" value="F:amidophosphoribosyltransferase activity"/>
    <property type="evidence" value="ECO:0007669"/>
    <property type="project" value="UniProtKB-EC"/>
</dbReference>
<evidence type="ECO:0000313" key="12">
    <source>
        <dbReference type="EnsemblProtists" id="EOD18464"/>
    </source>
</evidence>
<dbReference type="KEGG" id="ehx:EMIHUDRAFT_420443"/>
<dbReference type="GO" id="GO:0006164">
    <property type="term" value="P:purine nucleotide biosynthetic process"/>
    <property type="evidence" value="ECO:0007669"/>
    <property type="project" value="UniProtKB-KW"/>
</dbReference>
<dbReference type="GeneID" id="19046465"/>
<evidence type="ECO:0000256" key="1">
    <source>
        <dbReference type="ARBA" id="ARBA00005209"/>
    </source>
</evidence>
<dbReference type="RefSeq" id="XP_005770893.1">
    <property type="nucleotide sequence ID" value="XM_005770836.1"/>
</dbReference>
<keyword evidence="7" id="KW-0315">Glutamine amidotransferase</keyword>
<dbReference type="Pfam" id="PF13522">
    <property type="entry name" value="GATase_6"/>
    <property type="match status" value="1"/>
</dbReference>
<dbReference type="UniPathway" id="UPA00074">
    <property type="reaction ID" value="UER00124"/>
</dbReference>
<evidence type="ECO:0000256" key="5">
    <source>
        <dbReference type="ARBA" id="ARBA00022679"/>
    </source>
</evidence>
<protein>
    <recommendedName>
        <fullName evidence="3 8">Amidophosphoribosyltransferase</fullName>
        <shortName evidence="8">ATase</shortName>
        <ecNumber evidence="3 8">2.4.2.14</ecNumber>
    </recommendedName>
    <alternativeName>
        <fullName evidence="8">Glutamine phosphoribosylpyrophosphate amidotransferase</fullName>
    </alternativeName>
</protein>
<dbReference type="InterPro" id="IPR035584">
    <property type="entry name" value="PurF_N"/>
</dbReference>
<dbReference type="PROSITE" id="PS51278">
    <property type="entry name" value="GATASE_TYPE_2"/>
    <property type="match status" value="1"/>
</dbReference>
<comment type="cofactor">
    <cofactor evidence="10">
        <name>Mg(2+)</name>
        <dbReference type="ChEBI" id="CHEBI:18420"/>
    </cofactor>
    <text evidence="10">Binds 1 Mg(2+) ion per subunit.</text>
</comment>
<keyword evidence="10" id="KW-0479">Metal-binding</keyword>
<evidence type="ECO:0000256" key="7">
    <source>
        <dbReference type="ARBA" id="ARBA00022962"/>
    </source>
</evidence>
<evidence type="ECO:0000256" key="10">
    <source>
        <dbReference type="PIRSR" id="PIRSR000485-2"/>
    </source>
</evidence>
<accession>A0A0D3J4M9</accession>
<evidence type="ECO:0000256" key="6">
    <source>
        <dbReference type="ARBA" id="ARBA00022755"/>
    </source>
</evidence>
<dbReference type="NCBIfam" id="TIGR01134">
    <property type="entry name" value="purF"/>
    <property type="match status" value="1"/>
</dbReference>
<dbReference type="GO" id="GO:0009113">
    <property type="term" value="P:purine nucleobase biosynthetic process"/>
    <property type="evidence" value="ECO:0007669"/>
    <property type="project" value="InterPro"/>
</dbReference>
<dbReference type="InterPro" id="IPR005854">
    <property type="entry name" value="PurF"/>
</dbReference>
<dbReference type="HOGENOM" id="CLU_022389_2_1_1"/>
<name>A0A0D3J4M9_EMIH1</name>
<keyword evidence="4 8" id="KW-0328">Glycosyltransferase</keyword>
<dbReference type="STRING" id="2903.R1EC69"/>
<dbReference type="InterPro" id="IPR000836">
    <property type="entry name" value="PRTase_dom"/>
</dbReference>
<proteinExistence type="inferred from homology"/>
<keyword evidence="5 8" id="KW-0808">Transferase</keyword>
<comment type="similarity">
    <text evidence="2 8">In the C-terminal section; belongs to the purine/pyrimidine phosphoribosyltransferase family.</text>
</comment>